<evidence type="ECO:0000313" key="9">
    <source>
        <dbReference type="EMBL" id="TYL84457.1"/>
    </source>
</evidence>
<dbReference type="PANTHER" id="PTHR43744:SF12">
    <property type="entry name" value="ABC TRANSPORTER PERMEASE PROTEIN MG189-RELATED"/>
    <property type="match status" value="1"/>
</dbReference>
<dbReference type="Gene3D" id="1.10.3720.10">
    <property type="entry name" value="MetI-like"/>
    <property type="match status" value="1"/>
</dbReference>
<dbReference type="EMBL" id="VSSS01000092">
    <property type="protein sequence ID" value="TYL84457.1"/>
    <property type="molecule type" value="Genomic_DNA"/>
</dbReference>
<feature type="transmembrane region" description="Helical" evidence="7">
    <location>
        <begin position="117"/>
        <end position="138"/>
    </location>
</feature>
<dbReference type="PANTHER" id="PTHR43744">
    <property type="entry name" value="ABC TRANSPORTER PERMEASE PROTEIN MG189-RELATED-RELATED"/>
    <property type="match status" value="1"/>
</dbReference>
<feature type="transmembrane region" description="Helical" evidence="7">
    <location>
        <begin position="22"/>
        <end position="44"/>
    </location>
</feature>
<evidence type="ECO:0000256" key="5">
    <source>
        <dbReference type="ARBA" id="ARBA00022989"/>
    </source>
</evidence>
<evidence type="ECO:0000259" key="8">
    <source>
        <dbReference type="PROSITE" id="PS50928"/>
    </source>
</evidence>
<dbReference type="GO" id="GO:0055085">
    <property type="term" value="P:transmembrane transport"/>
    <property type="evidence" value="ECO:0007669"/>
    <property type="project" value="InterPro"/>
</dbReference>
<evidence type="ECO:0000256" key="2">
    <source>
        <dbReference type="ARBA" id="ARBA00022448"/>
    </source>
</evidence>
<feature type="transmembrane region" description="Helical" evidence="7">
    <location>
        <begin position="86"/>
        <end position="105"/>
    </location>
</feature>
<protein>
    <submittedName>
        <fullName evidence="9">Carbohydrate ABC transporter permease</fullName>
    </submittedName>
</protein>
<evidence type="ECO:0000313" key="10">
    <source>
        <dbReference type="Proteomes" id="UP000324758"/>
    </source>
</evidence>
<dbReference type="InterPro" id="IPR000515">
    <property type="entry name" value="MetI-like"/>
</dbReference>
<gene>
    <name evidence="9" type="ORF">FXB40_45050</name>
</gene>
<comment type="caution">
    <text evidence="9">The sequence shown here is derived from an EMBL/GenBank/DDBJ whole genome shotgun (WGS) entry which is preliminary data.</text>
</comment>
<accession>A0A5D3K5Z4</accession>
<dbReference type="GO" id="GO:0005886">
    <property type="term" value="C:plasma membrane"/>
    <property type="evidence" value="ECO:0007669"/>
    <property type="project" value="UniProtKB-SubCell"/>
</dbReference>
<comment type="similarity">
    <text evidence="7">Belongs to the binding-protein-dependent transport system permease family.</text>
</comment>
<keyword evidence="3" id="KW-1003">Cell membrane</keyword>
<comment type="subcellular location">
    <subcellularLocation>
        <location evidence="1 7">Cell membrane</location>
        <topology evidence="1 7">Multi-pass membrane protein</topology>
    </subcellularLocation>
</comment>
<dbReference type="PROSITE" id="PS50928">
    <property type="entry name" value="ABC_TM1"/>
    <property type="match status" value="1"/>
</dbReference>
<feature type="domain" description="ABC transmembrane type-1" evidence="8">
    <location>
        <begin position="82"/>
        <end position="274"/>
    </location>
</feature>
<keyword evidence="4 7" id="KW-0812">Transmembrane</keyword>
<organism evidence="9 10">
    <name type="scientific">Bradyrhizobium rifense</name>
    <dbReference type="NCBI Taxonomy" id="515499"/>
    <lineage>
        <taxon>Bacteria</taxon>
        <taxon>Pseudomonadati</taxon>
        <taxon>Pseudomonadota</taxon>
        <taxon>Alphaproteobacteria</taxon>
        <taxon>Hyphomicrobiales</taxon>
        <taxon>Nitrobacteraceae</taxon>
        <taxon>Bradyrhizobium</taxon>
    </lineage>
</organism>
<feature type="transmembrane region" description="Helical" evidence="7">
    <location>
        <begin position="150"/>
        <end position="173"/>
    </location>
</feature>
<dbReference type="CDD" id="cd06261">
    <property type="entry name" value="TM_PBP2"/>
    <property type="match status" value="1"/>
</dbReference>
<reference evidence="9 10" key="1">
    <citation type="submission" date="2019-08" db="EMBL/GenBank/DDBJ databases">
        <title>Bradyrhizobium hipponensis sp. nov., a rhizobium isolated from a Lupinus angustifolius root nodule in Tunisia.</title>
        <authorList>
            <person name="Off K."/>
            <person name="Rejili M."/>
            <person name="Mars M."/>
            <person name="Brachmann A."/>
            <person name="Marin M."/>
        </authorList>
    </citation>
    <scope>NUCLEOTIDE SEQUENCE [LARGE SCALE GENOMIC DNA]</scope>
    <source>
        <strain evidence="9 10">CTAW71</strain>
    </source>
</reference>
<dbReference type="AlphaFoldDB" id="A0A5D3K5Z4"/>
<evidence type="ECO:0000256" key="3">
    <source>
        <dbReference type="ARBA" id="ARBA00022475"/>
    </source>
</evidence>
<dbReference type="InterPro" id="IPR035906">
    <property type="entry name" value="MetI-like_sf"/>
</dbReference>
<evidence type="ECO:0000256" key="4">
    <source>
        <dbReference type="ARBA" id="ARBA00022692"/>
    </source>
</evidence>
<evidence type="ECO:0000256" key="7">
    <source>
        <dbReference type="RuleBase" id="RU363032"/>
    </source>
</evidence>
<name>A0A5D3K5Z4_9BRAD</name>
<dbReference type="SUPFAM" id="SSF161098">
    <property type="entry name" value="MetI-like"/>
    <property type="match status" value="1"/>
</dbReference>
<dbReference type="Proteomes" id="UP000324758">
    <property type="component" value="Unassembled WGS sequence"/>
</dbReference>
<keyword evidence="5 7" id="KW-1133">Transmembrane helix</keyword>
<keyword evidence="6 7" id="KW-0472">Membrane</keyword>
<feature type="transmembrane region" description="Helical" evidence="7">
    <location>
        <begin position="252"/>
        <end position="273"/>
    </location>
</feature>
<evidence type="ECO:0000256" key="1">
    <source>
        <dbReference type="ARBA" id="ARBA00004651"/>
    </source>
</evidence>
<dbReference type="Pfam" id="PF00528">
    <property type="entry name" value="BPD_transp_1"/>
    <property type="match status" value="1"/>
</dbReference>
<dbReference type="OrthoDB" id="9815445at2"/>
<sequence length="289" mass="31510">MSDAALDFADSRRALLGFTGRLVGFTLLATLMFIWLGPVLLVVLTSVKSNNDFLAGPFALPTHLTFEPYLKVWFALGFGPLMANSFLYATAGSALAVILALVPAFTLSRLDVPGKKVIFGIILTGLMLPQQTVIIPLYDTLRSLNLLDTRLGLIVVHAAYGMPAQILILRGFMTTIPRDIEKAAYLEGASDLQVFWRVILPLSIPGILVGFTLNFIAIWKEFVFGLVLLNSEANFPVTVGMLKLNSDRYMSVFNLPAAGLVIAQIPIVILFILTYRRISEGNFAGATKG</sequence>
<keyword evidence="10" id="KW-1185">Reference proteome</keyword>
<evidence type="ECO:0000256" key="6">
    <source>
        <dbReference type="ARBA" id="ARBA00023136"/>
    </source>
</evidence>
<keyword evidence="2 7" id="KW-0813">Transport</keyword>
<proteinExistence type="inferred from homology"/>
<feature type="transmembrane region" description="Helical" evidence="7">
    <location>
        <begin position="194"/>
        <end position="219"/>
    </location>
</feature>
<dbReference type="RefSeq" id="WP_148778681.1">
    <property type="nucleotide sequence ID" value="NZ_VSSS01000092.1"/>
</dbReference>